<dbReference type="EMBL" id="CP001678">
    <property type="protein sequence ID" value="ACT58067.1"/>
    <property type="molecule type" value="Genomic_DNA"/>
</dbReference>
<name>C6XMC4_HIRBI</name>
<protein>
    <recommendedName>
        <fullName evidence="3">DUF4440 domain-containing protein</fullName>
    </recommendedName>
</protein>
<keyword evidence="2" id="KW-1185">Reference proteome</keyword>
<accession>C6XMC4</accession>
<dbReference type="HOGENOM" id="CLU_1871461_0_0_5"/>
<dbReference type="Gene3D" id="3.10.450.50">
    <property type="match status" value="1"/>
</dbReference>
<dbReference type="Proteomes" id="UP000002745">
    <property type="component" value="Chromosome"/>
</dbReference>
<evidence type="ECO:0008006" key="3">
    <source>
        <dbReference type="Google" id="ProtNLM"/>
    </source>
</evidence>
<evidence type="ECO:0000313" key="1">
    <source>
        <dbReference type="EMBL" id="ACT58067.1"/>
    </source>
</evidence>
<organism evidence="1 2">
    <name type="scientific">Hirschia baltica (strain ATCC 49814 / DSM 5838 / IFAM 1418)</name>
    <dbReference type="NCBI Taxonomy" id="582402"/>
    <lineage>
        <taxon>Bacteria</taxon>
        <taxon>Pseudomonadati</taxon>
        <taxon>Pseudomonadota</taxon>
        <taxon>Alphaproteobacteria</taxon>
        <taxon>Hyphomonadales</taxon>
        <taxon>Hyphomonadaceae</taxon>
        <taxon>Hirschia</taxon>
    </lineage>
</organism>
<proteinExistence type="predicted"/>
<sequence length="164" mass="18204">MTTGNLPTNSSISKEVNDEIQTYFNDYADAFASYDFKAIRNMWSLPCLVTSNKRNLAFSDPTEFLESLTKLGTFGKSVGMTKMQKIVVENCEIAPETVSAITKDTIFNQDGEVIVSWEQTYILQRIDNQWKAIATISTGEVTSWAAMGSKLAVKAASSDNIYID</sequence>
<dbReference type="InterPro" id="IPR032710">
    <property type="entry name" value="NTF2-like_dom_sf"/>
</dbReference>
<reference evidence="2" key="1">
    <citation type="journal article" date="2011" name="J. Bacteriol.">
        <title>Genome sequences of eight morphologically diverse alphaproteobacteria.</title>
        <authorList>
            <consortium name="US DOE Joint Genome Institute"/>
            <person name="Brown P.J."/>
            <person name="Kysela D.T."/>
            <person name="Buechlein A."/>
            <person name="Hemmerich C."/>
            <person name="Brun Y.V."/>
        </authorList>
    </citation>
    <scope>NUCLEOTIDE SEQUENCE [LARGE SCALE GENOMIC DNA]</scope>
    <source>
        <strain evidence="2">ATCC 49814 / DSM 5838 / IFAM 1418</strain>
    </source>
</reference>
<dbReference type="RefSeq" id="WP_015826217.1">
    <property type="nucleotide sequence ID" value="NC_012982.1"/>
</dbReference>
<dbReference type="eggNOG" id="ENOG5033E8D">
    <property type="taxonomic scope" value="Bacteria"/>
</dbReference>
<evidence type="ECO:0000313" key="2">
    <source>
        <dbReference type="Proteomes" id="UP000002745"/>
    </source>
</evidence>
<gene>
    <name evidence="1" type="ordered locus">Hbal_0365</name>
</gene>
<dbReference type="AlphaFoldDB" id="C6XMC4"/>
<dbReference type="OrthoDB" id="7907868at2"/>
<dbReference type="SUPFAM" id="SSF54427">
    <property type="entry name" value="NTF2-like"/>
    <property type="match status" value="1"/>
</dbReference>
<dbReference type="STRING" id="582402.Hbal_0365"/>
<dbReference type="KEGG" id="hba:Hbal_0365"/>